<name>A0A3B0RDM1_9ZZZZ</name>
<dbReference type="EMBL" id="UOEB01000035">
    <property type="protein sequence ID" value="VAV82773.1"/>
    <property type="molecule type" value="Genomic_DNA"/>
</dbReference>
<feature type="non-terminal residue" evidence="1">
    <location>
        <position position="91"/>
    </location>
</feature>
<evidence type="ECO:0000313" key="1">
    <source>
        <dbReference type="EMBL" id="VAV82773.1"/>
    </source>
</evidence>
<organism evidence="1">
    <name type="scientific">hydrothermal vent metagenome</name>
    <dbReference type="NCBI Taxonomy" id="652676"/>
    <lineage>
        <taxon>unclassified sequences</taxon>
        <taxon>metagenomes</taxon>
        <taxon>ecological metagenomes</taxon>
    </lineage>
</organism>
<protein>
    <recommendedName>
        <fullName evidence="2">Outer membrane lipoprotein carrier protein LolA</fullName>
    </recommendedName>
</protein>
<dbReference type="Gene3D" id="2.50.20.10">
    <property type="entry name" value="Lipoprotein localisation LolA/LolB/LppX"/>
    <property type="match status" value="1"/>
</dbReference>
<proteinExistence type="predicted"/>
<gene>
    <name evidence="1" type="ORF">MNBD_BACTEROID02-321</name>
</gene>
<sequence>MKKNIILIVCIFAFLNILAQNDSDAKQLLDNVSKTMSSYDNVSINFEYVLNNKTEDVRQELNGDVVLQGDKYVVNLFGSTQMYDGSKTYTI</sequence>
<reference evidence="1" key="1">
    <citation type="submission" date="2018-06" db="EMBL/GenBank/DDBJ databases">
        <authorList>
            <person name="Zhirakovskaya E."/>
        </authorList>
    </citation>
    <scope>NUCLEOTIDE SEQUENCE</scope>
</reference>
<evidence type="ECO:0008006" key="2">
    <source>
        <dbReference type="Google" id="ProtNLM"/>
    </source>
</evidence>
<dbReference type="AlphaFoldDB" id="A0A3B0RDM1"/>
<accession>A0A3B0RDM1</accession>